<reference evidence="3 4" key="1">
    <citation type="journal article" date="2013" name="Antonie Van Leeuwenhoek">
        <title>Paracoccus zhejiangensis sp. nov., isolated from activated sludge in wastewater-treatment system.</title>
        <authorList>
            <person name="Wu Z.G."/>
            <person name="Zhang D.F."/>
            <person name="Liu Y.L."/>
            <person name="Wang F."/>
            <person name="Jiang X."/>
            <person name="Li C."/>
            <person name="Li S.P."/>
            <person name="Hong Q."/>
            <person name="Li W.J."/>
        </authorList>
    </citation>
    <scope>NUCLEOTIDE SEQUENCE [LARGE SCALE GENOMIC DNA]</scope>
    <source>
        <strain evidence="3 4">J6</strain>
    </source>
</reference>
<protein>
    <submittedName>
        <fullName evidence="3">Amidohydrolase</fullName>
    </submittedName>
</protein>
<dbReference type="OrthoDB" id="9787654at2"/>
<accession>A0A2H5F2Q8</accession>
<dbReference type="Gene3D" id="3.20.20.140">
    <property type="entry name" value="Metal-dependent hydrolases"/>
    <property type="match status" value="1"/>
</dbReference>
<evidence type="ECO:0000313" key="3">
    <source>
        <dbReference type="EMBL" id="AUH65807.1"/>
    </source>
</evidence>
<dbReference type="PANTHER" id="PTHR43569:SF2">
    <property type="entry name" value="AMIDOHYDROLASE-RELATED DOMAIN-CONTAINING PROTEIN"/>
    <property type="match status" value="1"/>
</dbReference>
<comment type="similarity">
    <text evidence="1">Belongs to the metallo-dependent hydrolases superfamily.</text>
</comment>
<feature type="domain" description="Amidohydrolase-related" evidence="2">
    <location>
        <begin position="2"/>
        <end position="275"/>
    </location>
</feature>
<evidence type="ECO:0000256" key="1">
    <source>
        <dbReference type="ARBA" id="ARBA00038310"/>
    </source>
</evidence>
<dbReference type="InterPro" id="IPR032466">
    <property type="entry name" value="Metal_Hydrolase"/>
</dbReference>
<dbReference type="Pfam" id="PF04909">
    <property type="entry name" value="Amidohydro_2"/>
    <property type="match status" value="1"/>
</dbReference>
<dbReference type="AlphaFoldDB" id="A0A2H5F2Q8"/>
<evidence type="ECO:0000313" key="4">
    <source>
        <dbReference type="Proteomes" id="UP000234530"/>
    </source>
</evidence>
<keyword evidence="4" id="KW-1185">Reference proteome</keyword>
<proteinExistence type="inferred from homology"/>
<dbReference type="Proteomes" id="UP000234530">
    <property type="component" value="Chromosome"/>
</dbReference>
<sequence length="276" mass="29965">MIDAHQHFWQLGRGDYAWPNADVEPIFRDFGPSDLAPLIEAAGIDQTVLVQATPTVAETEFLLQIAARTPFVAGVVGWVELTAPDAVATIERLQADPALKGLRPMLQGIEDTDWILQPAAEPALRHMAATGLCFDALVQPRHLEAIARLASHHPDLRIVIDHMAKPRIGGEQAPEAVWLSGMDALAALPNVWCKLSGMVTEIGPDWTMADLTAHAAHVLDRFGAGRVMWGSDWPVVNLAGNYAGWHQAAMDLTAGLSSEDREQVFEGTARAFYGLT</sequence>
<gene>
    <name evidence="3" type="ORF">CX676_17920</name>
</gene>
<organism evidence="3 4">
    <name type="scientific">Paracoccus zhejiangensis</name>
    <dbReference type="NCBI Taxonomy" id="1077935"/>
    <lineage>
        <taxon>Bacteria</taxon>
        <taxon>Pseudomonadati</taxon>
        <taxon>Pseudomonadota</taxon>
        <taxon>Alphaproteobacteria</taxon>
        <taxon>Rhodobacterales</taxon>
        <taxon>Paracoccaceae</taxon>
        <taxon>Paracoccus</taxon>
    </lineage>
</organism>
<dbReference type="EMBL" id="CP025430">
    <property type="protein sequence ID" value="AUH65807.1"/>
    <property type="molecule type" value="Genomic_DNA"/>
</dbReference>
<keyword evidence="3" id="KW-0378">Hydrolase</keyword>
<dbReference type="KEGG" id="pzh:CX676_17920"/>
<dbReference type="RefSeq" id="WP_101753780.1">
    <property type="nucleotide sequence ID" value="NZ_CP025430.1"/>
</dbReference>
<dbReference type="InterPro" id="IPR052350">
    <property type="entry name" value="Metallo-dep_Lactonases"/>
</dbReference>
<dbReference type="SUPFAM" id="SSF51556">
    <property type="entry name" value="Metallo-dependent hydrolases"/>
    <property type="match status" value="1"/>
</dbReference>
<name>A0A2H5F2Q8_9RHOB</name>
<dbReference type="PANTHER" id="PTHR43569">
    <property type="entry name" value="AMIDOHYDROLASE"/>
    <property type="match status" value="1"/>
</dbReference>
<dbReference type="GO" id="GO:0016787">
    <property type="term" value="F:hydrolase activity"/>
    <property type="evidence" value="ECO:0007669"/>
    <property type="project" value="UniProtKB-KW"/>
</dbReference>
<evidence type="ECO:0000259" key="2">
    <source>
        <dbReference type="Pfam" id="PF04909"/>
    </source>
</evidence>
<dbReference type="InterPro" id="IPR006680">
    <property type="entry name" value="Amidohydro-rel"/>
</dbReference>